<name>A0A9Q9UEU8_FUSFU</name>
<evidence type="ECO:0000313" key="2">
    <source>
        <dbReference type="Proteomes" id="UP000760494"/>
    </source>
</evidence>
<dbReference type="Proteomes" id="UP000760494">
    <property type="component" value="Unassembled WGS sequence"/>
</dbReference>
<organism evidence="1 2">
    <name type="scientific">Fusarium fujikuroi</name>
    <name type="common">Bakanae and foot rot disease fungus</name>
    <name type="synonym">Gibberella fujikuroi</name>
    <dbReference type="NCBI Taxonomy" id="5127"/>
    <lineage>
        <taxon>Eukaryota</taxon>
        <taxon>Fungi</taxon>
        <taxon>Dikarya</taxon>
        <taxon>Ascomycota</taxon>
        <taxon>Pezizomycotina</taxon>
        <taxon>Sordariomycetes</taxon>
        <taxon>Hypocreomycetidae</taxon>
        <taxon>Hypocreales</taxon>
        <taxon>Nectriaceae</taxon>
        <taxon>Fusarium</taxon>
        <taxon>Fusarium fujikuroi species complex</taxon>
    </lineage>
</organism>
<accession>A0A9Q9UEU8</accession>
<proteinExistence type="predicted"/>
<comment type="caution">
    <text evidence="1">The sequence shown here is derived from an EMBL/GenBank/DDBJ whole genome shotgun (WGS) entry which is preliminary data.</text>
</comment>
<gene>
    <name evidence="1" type="ORF">C2S_11481</name>
</gene>
<protein>
    <submittedName>
        <fullName evidence="1">Uncharacterized protein</fullName>
    </submittedName>
</protein>
<dbReference type="AlphaFoldDB" id="A0A9Q9UEU8"/>
<reference evidence="1" key="1">
    <citation type="submission" date="2019-05" db="EMBL/GenBank/DDBJ databases">
        <authorList>
            <person name="Piombo E."/>
        </authorList>
    </citation>
    <scope>NUCLEOTIDE SEQUENCE</scope>
    <source>
        <strain evidence="1">C2S</strain>
    </source>
</reference>
<sequence>MTGNISYLDGQKELFCASPEPASNQLSWLESRHLLSLNDAIIIARISCLRIGFIDILRPICKVNGNYMYLKFNAISSPGGETVSVYANTGYKKPIISRE</sequence>
<dbReference type="EMBL" id="CABFJX010000399">
    <property type="protein sequence ID" value="VTT79841.1"/>
    <property type="molecule type" value="Genomic_DNA"/>
</dbReference>
<evidence type="ECO:0000313" key="1">
    <source>
        <dbReference type="EMBL" id="VTT79841.1"/>
    </source>
</evidence>